<reference evidence="10" key="1">
    <citation type="submission" date="2021-10" db="EMBL/GenBank/DDBJ databases">
        <title>Collection of gut derived symbiotic bacterial strains cultured from healthy donors.</title>
        <authorList>
            <person name="Lin H."/>
            <person name="Littmann E."/>
            <person name="Kohout C."/>
            <person name="Pamer E.G."/>
        </authorList>
    </citation>
    <scope>NUCLEOTIDE SEQUENCE</scope>
    <source>
        <strain evidence="10">DFI.2.94</strain>
    </source>
</reference>
<feature type="transmembrane region" description="Helical" evidence="8">
    <location>
        <begin position="189"/>
        <end position="211"/>
    </location>
</feature>
<evidence type="ECO:0000256" key="5">
    <source>
        <dbReference type="ARBA" id="ARBA00022989"/>
    </source>
</evidence>
<keyword evidence="6" id="KW-0406">Ion transport</keyword>
<evidence type="ECO:0000313" key="11">
    <source>
        <dbReference type="Proteomes" id="UP001198806"/>
    </source>
</evidence>
<dbReference type="AlphaFoldDB" id="A0AAP2Q8T8"/>
<evidence type="ECO:0000256" key="1">
    <source>
        <dbReference type="ARBA" id="ARBA00004141"/>
    </source>
</evidence>
<evidence type="ECO:0000256" key="7">
    <source>
        <dbReference type="ARBA" id="ARBA00023136"/>
    </source>
</evidence>
<feature type="transmembrane region" description="Helical" evidence="8">
    <location>
        <begin position="66"/>
        <end position="85"/>
    </location>
</feature>
<dbReference type="Proteomes" id="UP001198806">
    <property type="component" value="Unassembled WGS sequence"/>
</dbReference>
<dbReference type="PANTHER" id="PTHR43562:SF4">
    <property type="entry name" value="NA(+)_H(+) ANTIPORTER NHAS5"/>
    <property type="match status" value="1"/>
</dbReference>
<feature type="transmembrane region" description="Helical" evidence="8">
    <location>
        <begin position="97"/>
        <end position="119"/>
    </location>
</feature>
<feature type="transmembrane region" description="Helical" evidence="8">
    <location>
        <begin position="274"/>
        <end position="292"/>
    </location>
</feature>
<feature type="transmembrane region" description="Helical" evidence="8">
    <location>
        <begin position="378"/>
        <end position="397"/>
    </location>
</feature>
<gene>
    <name evidence="10" type="ORF">LI194_14025</name>
</gene>
<evidence type="ECO:0000256" key="3">
    <source>
        <dbReference type="ARBA" id="ARBA00022449"/>
    </source>
</evidence>
<dbReference type="PANTHER" id="PTHR43562">
    <property type="entry name" value="NAPA-TYPE SODIUM/HYDROGEN ANTIPORTER"/>
    <property type="match status" value="1"/>
</dbReference>
<dbReference type="InterPro" id="IPR014729">
    <property type="entry name" value="Rossmann-like_a/b/a_fold"/>
</dbReference>
<dbReference type="RefSeq" id="WP_158532849.1">
    <property type="nucleotide sequence ID" value="NZ_JAHOOC010000009.1"/>
</dbReference>
<dbReference type="GO" id="GO:1902600">
    <property type="term" value="P:proton transmembrane transport"/>
    <property type="evidence" value="ECO:0007669"/>
    <property type="project" value="InterPro"/>
</dbReference>
<dbReference type="Pfam" id="PF00999">
    <property type="entry name" value="Na_H_Exchanger"/>
    <property type="match status" value="1"/>
</dbReference>
<organism evidence="10 11">
    <name type="scientific">Parabacteroides distasonis</name>
    <dbReference type="NCBI Taxonomy" id="823"/>
    <lineage>
        <taxon>Bacteria</taxon>
        <taxon>Pseudomonadati</taxon>
        <taxon>Bacteroidota</taxon>
        <taxon>Bacteroidia</taxon>
        <taxon>Bacteroidales</taxon>
        <taxon>Tannerellaceae</taxon>
        <taxon>Parabacteroides</taxon>
    </lineage>
</organism>
<proteinExistence type="predicted"/>
<feature type="transmembrane region" description="Helical" evidence="8">
    <location>
        <begin position="337"/>
        <end position="358"/>
    </location>
</feature>
<feature type="transmembrane region" description="Helical" evidence="8">
    <location>
        <begin position="304"/>
        <end position="325"/>
    </location>
</feature>
<accession>A0AAP2Q8T8</accession>
<dbReference type="SUPFAM" id="SSF52402">
    <property type="entry name" value="Adenine nucleotide alpha hydrolases-like"/>
    <property type="match status" value="1"/>
</dbReference>
<dbReference type="Gene3D" id="3.40.50.620">
    <property type="entry name" value="HUPs"/>
    <property type="match status" value="1"/>
</dbReference>
<evidence type="ECO:0000256" key="8">
    <source>
        <dbReference type="SAM" id="Phobius"/>
    </source>
</evidence>
<name>A0AAP2Q8T8_PARDI</name>
<sequence>MVLASTIDFTLPLADPVLKFLLILLIILAAPLLLNKLRIPHLLGLIIAGAIIGPHGFNLVLRDSSIILSGTAGLLYIMFLAGLEIDMADFKRNSTKSLAFGMYTFLIPMILGTVVGIWILRFNVLTSVLLASMFASHTLIAYPIISKLGISKNKAVSITVGGTMITDTLALLVLTIIVGMATGQVNDMFWIRLGVSILIFALIVLFGFPFIGRWFFKHVHDNISQYIFVLVMVFLGSFLAQVAGMEAIIGAFLSGLALNRLIPQSSPLMNRVEFVGNAIFIPFFLLGVGMLIDYRTFFTSFETIKVGLIMIIVATAAKYIAAWMTQKTFHLSTDQRSVIFGLSNAQAAATLAAVMVGYNVITGTDANGEPIRLLNESVLNGTILMILVTCTIASFAAQKGAHNIAAQDISDKEENKKESEHILIPVSNEETVEELVNLSLAIKSPQNKNGLFALKVIDNHHSDEKALKQSRRVLQTAVNTAAATDTRMKDLLRYDLSISNAIASVVKEREITDLVVGLHKEKDIPAAFLGHIVESVLAESSVSTFIYKPAQPISTVRRHLIIIPELAEKEIGFNQIIFRLRNVTQNTGAATVFYGSEATLNALKKLLAKKSGEASYIEFNDWDDFLIVFRDIKPDDTMWIILSRKEGLSYAPAMARIPKYLNKYFQANSFVLAYPVQAGMNEGTRYLT</sequence>
<dbReference type="GO" id="GO:0015297">
    <property type="term" value="F:antiporter activity"/>
    <property type="evidence" value="ECO:0007669"/>
    <property type="project" value="UniProtKB-KW"/>
</dbReference>
<dbReference type="InterPro" id="IPR006153">
    <property type="entry name" value="Cation/H_exchanger_TM"/>
</dbReference>
<keyword evidence="3" id="KW-0050">Antiport</keyword>
<feature type="transmembrane region" description="Helical" evidence="8">
    <location>
        <begin position="17"/>
        <end position="35"/>
    </location>
</feature>
<evidence type="ECO:0000256" key="4">
    <source>
        <dbReference type="ARBA" id="ARBA00022692"/>
    </source>
</evidence>
<keyword evidence="2" id="KW-0813">Transport</keyword>
<dbReference type="GO" id="GO:0016020">
    <property type="term" value="C:membrane"/>
    <property type="evidence" value="ECO:0007669"/>
    <property type="project" value="UniProtKB-SubCell"/>
</dbReference>
<evidence type="ECO:0000313" key="10">
    <source>
        <dbReference type="EMBL" id="MCB6518915.1"/>
    </source>
</evidence>
<dbReference type="EMBL" id="JAJCNI010000016">
    <property type="protein sequence ID" value="MCB6518915.1"/>
    <property type="molecule type" value="Genomic_DNA"/>
</dbReference>
<dbReference type="InterPro" id="IPR038770">
    <property type="entry name" value="Na+/solute_symporter_sf"/>
</dbReference>
<evidence type="ECO:0000256" key="2">
    <source>
        <dbReference type="ARBA" id="ARBA00022448"/>
    </source>
</evidence>
<keyword evidence="4 8" id="KW-0812">Transmembrane</keyword>
<feature type="transmembrane region" description="Helical" evidence="8">
    <location>
        <begin position="125"/>
        <end position="145"/>
    </location>
</feature>
<evidence type="ECO:0000259" key="9">
    <source>
        <dbReference type="Pfam" id="PF00999"/>
    </source>
</evidence>
<evidence type="ECO:0000256" key="6">
    <source>
        <dbReference type="ARBA" id="ARBA00023065"/>
    </source>
</evidence>
<feature type="transmembrane region" description="Helical" evidence="8">
    <location>
        <begin position="157"/>
        <end position="183"/>
    </location>
</feature>
<keyword evidence="5 8" id="KW-1133">Transmembrane helix</keyword>
<comment type="subcellular location">
    <subcellularLocation>
        <location evidence="1">Membrane</location>
        <topology evidence="1">Multi-pass membrane protein</topology>
    </subcellularLocation>
</comment>
<dbReference type="Gene3D" id="1.20.1530.20">
    <property type="match status" value="1"/>
</dbReference>
<comment type="caution">
    <text evidence="10">The sequence shown here is derived from an EMBL/GenBank/DDBJ whole genome shotgun (WGS) entry which is preliminary data.</text>
</comment>
<feature type="transmembrane region" description="Helical" evidence="8">
    <location>
        <begin position="223"/>
        <end position="241"/>
    </location>
</feature>
<feature type="domain" description="Cation/H+ exchanger transmembrane" evidence="9">
    <location>
        <begin position="25"/>
        <end position="395"/>
    </location>
</feature>
<keyword evidence="7 8" id="KW-0472">Membrane</keyword>
<protein>
    <submittedName>
        <fullName evidence="10">Cation:proton antiporter</fullName>
    </submittedName>
</protein>
<feature type="transmembrane region" description="Helical" evidence="8">
    <location>
        <begin position="42"/>
        <end position="60"/>
    </location>
</feature>